<keyword evidence="1" id="KW-0812">Transmembrane</keyword>
<dbReference type="Pfam" id="PF13927">
    <property type="entry name" value="Ig_3"/>
    <property type="match status" value="1"/>
</dbReference>
<dbReference type="InterPro" id="IPR013783">
    <property type="entry name" value="Ig-like_fold"/>
</dbReference>
<keyword evidence="1" id="KW-0472">Membrane</keyword>
<evidence type="ECO:0000256" key="2">
    <source>
        <dbReference type="SAM" id="SignalP"/>
    </source>
</evidence>
<proteinExistence type="predicted"/>
<dbReference type="InterPro" id="IPR003599">
    <property type="entry name" value="Ig_sub"/>
</dbReference>
<dbReference type="InterPro" id="IPR007110">
    <property type="entry name" value="Ig-like_dom"/>
</dbReference>
<feature type="domain" description="Ig-like" evidence="3">
    <location>
        <begin position="120"/>
        <end position="201"/>
    </location>
</feature>
<dbReference type="Gene3D" id="2.60.40.10">
    <property type="entry name" value="Immunoglobulins"/>
    <property type="match status" value="3"/>
</dbReference>
<evidence type="ECO:0000313" key="5">
    <source>
        <dbReference type="Proteomes" id="UP001352852"/>
    </source>
</evidence>
<dbReference type="PANTHER" id="PTHR13771:SF9">
    <property type="entry name" value="INTERCELLULAR ADHESION MOLECULE 5"/>
    <property type="match status" value="1"/>
</dbReference>
<keyword evidence="5" id="KW-1185">Reference proteome</keyword>
<comment type="caution">
    <text evidence="4">The sequence shown here is derived from an EMBL/GenBank/DDBJ whole genome shotgun (WGS) entry which is preliminary data.</text>
</comment>
<dbReference type="Proteomes" id="UP001352852">
    <property type="component" value="Unassembled WGS sequence"/>
</dbReference>
<dbReference type="PANTHER" id="PTHR13771">
    <property type="entry name" value="INTERCELLULAR ADHESION MOLECULE"/>
    <property type="match status" value="1"/>
</dbReference>
<dbReference type="InterPro" id="IPR047012">
    <property type="entry name" value="ICAM_VCAM"/>
</dbReference>
<organism evidence="4 5">
    <name type="scientific">Characodon lateralis</name>
    <dbReference type="NCBI Taxonomy" id="208331"/>
    <lineage>
        <taxon>Eukaryota</taxon>
        <taxon>Metazoa</taxon>
        <taxon>Chordata</taxon>
        <taxon>Craniata</taxon>
        <taxon>Vertebrata</taxon>
        <taxon>Euteleostomi</taxon>
        <taxon>Actinopterygii</taxon>
        <taxon>Neopterygii</taxon>
        <taxon>Teleostei</taxon>
        <taxon>Neoteleostei</taxon>
        <taxon>Acanthomorphata</taxon>
        <taxon>Ovalentaria</taxon>
        <taxon>Atherinomorphae</taxon>
        <taxon>Cyprinodontiformes</taxon>
        <taxon>Goodeidae</taxon>
        <taxon>Characodon</taxon>
    </lineage>
</organism>
<dbReference type="SMART" id="SM00409">
    <property type="entry name" value="IG"/>
    <property type="match status" value="1"/>
</dbReference>
<dbReference type="PROSITE" id="PS50835">
    <property type="entry name" value="IG_LIKE"/>
    <property type="match status" value="2"/>
</dbReference>
<evidence type="ECO:0000259" key="3">
    <source>
        <dbReference type="PROSITE" id="PS50835"/>
    </source>
</evidence>
<name>A0ABU7EMW4_9TELE</name>
<keyword evidence="2" id="KW-0732">Signal</keyword>
<feature type="transmembrane region" description="Helical" evidence="1">
    <location>
        <begin position="317"/>
        <end position="340"/>
    </location>
</feature>
<accession>A0ABU7EMW4</accession>
<dbReference type="EMBL" id="JAHUTJ010058980">
    <property type="protein sequence ID" value="MED6287638.1"/>
    <property type="molecule type" value="Genomic_DNA"/>
</dbReference>
<dbReference type="SMART" id="SM00408">
    <property type="entry name" value="IGc2"/>
    <property type="match status" value="1"/>
</dbReference>
<dbReference type="InterPro" id="IPR003598">
    <property type="entry name" value="Ig_sub2"/>
</dbReference>
<dbReference type="InterPro" id="IPR036179">
    <property type="entry name" value="Ig-like_dom_sf"/>
</dbReference>
<protein>
    <recommendedName>
        <fullName evidence="3">Ig-like domain-containing protein</fullName>
    </recommendedName>
</protein>
<keyword evidence="1" id="KW-1133">Transmembrane helix</keyword>
<evidence type="ECO:0000256" key="1">
    <source>
        <dbReference type="SAM" id="Phobius"/>
    </source>
</evidence>
<evidence type="ECO:0000313" key="4">
    <source>
        <dbReference type="EMBL" id="MED6287638.1"/>
    </source>
</evidence>
<gene>
    <name evidence="4" type="ORF">CHARACLAT_018372</name>
</gene>
<dbReference type="SUPFAM" id="SSF48726">
    <property type="entry name" value="Immunoglobulin"/>
    <property type="match status" value="2"/>
</dbReference>
<feature type="signal peptide" evidence="2">
    <location>
        <begin position="1"/>
        <end position="18"/>
    </location>
</feature>
<feature type="domain" description="Ig-like" evidence="3">
    <location>
        <begin position="229"/>
        <end position="303"/>
    </location>
</feature>
<sequence>MFSCSIFLGISLLNILRGFYVSACDYSCPDKPVLTPSRLVVKHGDPTSAICVACQKDCLPLEESIIGMEASRGKTTSNGTTLTWKVDHLTEWELTPKCFYTDTNDNQCCSNLIVTVYKPPEHVIMRLYETGPLTEGTEYTLECSVQKVAPARNLIVAFYRGQTQLGHMKSTNTTKVPVSGTFSLSYNTSKEDNGAHFWCEAKLELGAEGPKPPPVLKSNDIIVTVHYGPELKVPADPAPINIISGKTLQLNCSAEGNPDPLYNWTLPSNKGHHTEKTLTVESVDVQDGGRYVCTVSNKVSTVSVGFNVIVQKNNLPYIIAAIIAAVVLCFIGVAVFYTFYYKQNKMGKYRLKDVFHLGTVDHTTVPLSL</sequence>
<reference evidence="4 5" key="1">
    <citation type="submission" date="2021-06" db="EMBL/GenBank/DDBJ databases">
        <authorList>
            <person name="Palmer J.M."/>
        </authorList>
    </citation>
    <scope>NUCLEOTIDE SEQUENCE [LARGE SCALE GENOMIC DNA]</scope>
    <source>
        <strain evidence="4 5">CL_MEX2019</strain>
        <tissue evidence="4">Muscle</tissue>
    </source>
</reference>
<feature type="chain" id="PRO_5046197825" description="Ig-like domain-containing protein" evidence="2">
    <location>
        <begin position="19"/>
        <end position="369"/>
    </location>
</feature>